<evidence type="ECO:0008006" key="3">
    <source>
        <dbReference type="Google" id="ProtNLM"/>
    </source>
</evidence>
<proteinExistence type="predicted"/>
<dbReference type="Proteomes" id="UP000553776">
    <property type="component" value="Unassembled WGS sequence"/>
</dbReference>
<evidence type="ECO:0000313" key="1">
    <source>
        <dbReference type="EMBL" id="MBB6694335.1"/>
    </source>
</evidence>
<dbReference type="PROSITE" id="PS51257">
    <property type="entry name" value="PROKAR_LIPOPROTEIN"/>
    <property type="match status" value="1"/>
</dbReference>
<dbReference type="AlphaFoldDB" id="A0A841U1D0"/>
<keyword evidence="2" id="KW-1185">Reference proteome</keyword>
<reference evidence="1 2" key="1">
    <citation type="submission" date="2020-08" db="EMBL/GenBank/DDBJ databases">
        <title>Cohnella phylogeny.</title>
        <authorList>
            <person name="Dunlap C."/>
        </authorList>
    </citation>
    <scope>NUCLEOTIDE SEQUENCE [LARGE SCALE GENOMIC DNA]</scope>
    <source>
        <strain evidence="1 2">DSM 25239</strain>
    </source>
</reference>
<gene>
    <name evidence="1" type="ORF">H7B90_23345</name>
</gene>
<comment type="caution">
    <text evidence="1">The sequence shown here is derived from an EMBL/GenBank/DDBJ whole genome shotgun (WGS) entry which is preliminary data.</text>
</comment>
<sequence length="143" mass="16236">MKYLAVLSLFLMLATGCRDKENAPLVKEVSSGIITLRVQAERVEASRIQVHAEIVNTGGRPIEILHMDPLVGIEARPRDREPEFVRSFVGIRGQLGPNEAYSYEKDRILDIRRKDKVLYAQAILSVGEEEIKIDLDIPLRQIR</sequence>
<organism evidence="1 2">
    <name type="scientific">Cohnella xylanilytica</name>
    <dbReference type="NCBI Taxonomy" id="557555"/>
    <lineage>
        <taxon>Bacteria</taxon>
        <taxon>Bacillati</taxon>
        <taxon>Bacillota</taxon>
        <taxon>Bacilli</taxon>
        <taxon>Bacillales</taxon>
        <taxon>Paenibacillaceae</taxon>
        <taxon>Cohnella</taxon>
    </lineage>
</organism>
<dbReference type="EMBL" id="JACJVR010000090">
    <property type="protein sequence ID" value="MBB6694335.1"/>
    <property type="molecule type" value="Genomic_DNA"/>
</dbReference>
<dbReference type="RefSeq" id="WP_185138308.1">
    <property type="nucleotide sequence ID" value="NZ_BORM01000002.1"/>
</dbReference>
<evidence type="ECO:0000313" key="2">
    <source>
        <dbReference type="Proteomes" id="UP000553776"/>
    </source>
</evidence>
<name>A0A841U1D0_9BACL</name>
<accession>A0A841U1D0</accession>
<protein>
    <recommendedName>
        <fullName evidence="3">Lipoprotein</fullName>
    </recommendedName>
</protein>